<feature type="compositionally biased region" description="Polar residues" evidence="3">
    <location>
        <begin position="43"/>
        <end position="52"/>
    </location>
</feature>
<dbReference type="RefSeq" id="XP_018488921.1">
    <property type="nucleotide sequence ID" value="XM_018633419.2"/>
</dbReference>
<evidence type="ECO:0000256" key="3">
    <source>
        <dbReference type="SAM" id="MobiDB-lite"/>
    </source>
</evidence>
<evidence type="ECO:0000313" key="5">
    <source>
        <dbReference type="RefSeq" id="XP_018488921.1"/>
    </source>
</evidence>
<evidence type="ECO:0000256" key="2">
    <source>
        <dbReference type="ARBA" id="ARBA00022821"/>
    </source>
</evidence>
<sequence>MEKVERQSEEASFLWLPFHFLNQTIKAILRCLGLLHHDPPTVKKTSSDSAPLNQPEEEEEDDVVMEDNLVVTTMGSKNGIVITNRGTKVQAKKRGKENFSPGRPGKHH</sequence>
<dbReference type="Pfam" id="PF17232">
    <property type="entry name" value="Pep1_7"/>
    <property type="match status" value="1"/>
</dbReference>
<reference evidence="4" key="1">
    <citation type="journal article" date="2019" name="Database">
        <title>The radish genome database (RadishGD): an integrated information resource for radish genomics.</title>
        <authorList>
            <person name="Yu H.J."/>
            <person name="Baek S."/>
            <person name="Lee Y.J."/>
            <person name="Cho A."/>
            <person name="Mun J.H."/>
        </authorList>
    </citation>
    <scope>NUCLEOTIDE SEQUENCE [LARGE SCALE GENOMIC DNA]</scope>
    <source>
        <strain evidence="4">cv. WK10039</strain>
    </source>
</reference>
<keyword evidence="4" id="KW-1185">Reference proteome</keyword>
<organism evidence="4 5">
    <name type="scientific">Raphanus sativus</name>
    <name type="common">Radish</name>
    <name type="synonym">Raphanus raphanistrum var. sativus</name>
    <dbReference type="NCBI Taxonomy" id="3726"/>
    <lineage>
        <taxon>Eukaryota</taxon>
        <taxon>Viridiplantae</taxon>
        <taxon>Streptophyta</taxon>
        <taxon>Embryophyta</taxon>
        <taxon>Tracheophyta</taxon>
        <taxon>Spermatophyta</taxon>
        <taxon>Magnoliopsida</taxon>
        <taxon>eudicotyledons</taxon>
        <taxon>Gunneridae</taxon>
        <taxon>Pentapetalae</taxon>
        <taxon>rosids</taxon>
        <taxon>malvids</taxon>
        <taxon>Brassicales</taxon>
        <taxon>Brassicaceae</taxon>
        <taxon>Brassiceae</taxon>
        <taxon>Raphanus</taxon>
    </lineage>
</organism>
<evidence type="ECO:0000313" key="4">
    <source>
        <dbReference type="Proteomes" id="UP000504610"/>
    </source>
</evidence>
<accession>A0A6J0NXD4</accession>
<feature type="region of interest" description="Disordered" evidence="3">
    <location>
        <begin position="39"/>
        <end position="62"/>
    </location>
</feature>
<keyword evidence="2" id="KW-0611">Plant defense</keyword>
<dbReference type="InterPro" id="IPR035176">
    <property type="entry name" value="PEP"/>
</dbReference>
<dbReference type="GeneID" id="108859511"/>
<dbReference type="KEGG" id="rsz:108859511"/>
<reference evidence="5" key="2">
    <citation type="submission" date="2025-08" db="UniProtKB">
        <authorList>
            <consortium name="RefSeq"/>
        </authorList>
    </citation>
    <scope>IDENTIFICATION</scope>
    <source>
        <tissue evidence="5">Leaf</tissue>
    </source>
</reference>
<protein>
    <submittedName>
        <fullName evidence="5">Precursor of elicitor peptide 1</fullName>
    </submittedName>
</protein>
<proteinExistence type="inferred from homology"/>
<gene>
    <name evidence="5" type="primary">LOC108859511</name>
</gene>
<evidence type="ECO:0000256" key="1">
    <source>
        <dbReference type="ARBA" id="ARBA00011021"/>
    </source>
</evidence>
<dbReference type="Proteomes" id="UP000504610">
    <property type="component" value="Chromosome 5"/>
</dbReference>
<dbReference type="GO" id="GO:0045087">
    <property type="term" value="P:innate immune response"/>
    <property type="evidence" value="ECO:0007669"/>
    <property type="project" value="InterPro"/>
</dbReference>
<feature type="region of interest" description="Disordered" evidence="3">
    <location>
        <begin position="86"/>
        <end position="108"/>
    </location>
</feature>
<comment type="similarity">
    <text evidence="1">Belongs to the brassicaceae elicitor peptide family.</text>
</comment>
<dbReference type="OrthoDB" id="1085829at2759"/>
<name>A0A6J0NXD4_RAPSA</name>
<dbReference type="AlphaFoldDB" id="A0A6J0NXD4"/>